<keyword evidence="10" id="KW-0411">Iron-sulfur</keyword>
<dbReference type="Gene3D" id="4.10.260.20">
    <property type="entry name" value="Iron hydrogenase, small subunit"/>
    <property type="match status" value="1"/>
</dbReference>
<dbReference type="Gene3D" id="3.40.30.10">
    <property type="entry name" value="Glutaredoxin"/>
    <property type="match status" value="1"/>
</dbReference>
<keyword evidence="5" id="KW-0001">2Fe-2S</keyword>
<dbReference type="SUPFAM" id="SSF53920">
    <property type="entry name" value="Fe-only hydrogenase"/>
    <property type="match status" value="1"/>
</dbReference>
<dbReference type="eggNOG" id="COG1905">
    <property type="taxonomic scope" value="Bacteria"/>
</dbReference>
<comment type="subcellular location">
    <subcellularLocation>
        <location evidence="2">Membrane</location>
    </subcellularLocation>
</comment>
<evidence type="ECO:0000256" key="12">
    <source>
        <dbReference type="ARBA" id="ARBA00023136"/>
    </source>
</evidence>
<dbReference type="eggNOG" id="COG4624">
    <property type="taxonomic scope" value="Bacteria"/>
</dbReference>
<dbReference type="SUPFAM" id="SSF54292">
    <property type="entry name" value="2Fe-2S ferredoxin-like"/>
    <property type="match status" value="1"/>
</dbReference>
<dbReference type="InterPro" id="IPR004108">
    <property type="entry name" value="Fe_hydrogenase_lsu_C"/>
</dbReference>
<proteinExistence type="inferred from homology"/>
<dbReference type="InterPro" id="IPR036991">
    <property type="entry name" value="Fe_hydrogenase_ssu_sf"/>
</dbReference>
<dbReference type="InterPro" id="IPR019574">
    <property type="entry name" value="NADH_UbQ_OxRdtase_Gsu_4Fe4S-bd"/>
</dbReference>
<evidence type="ECO:0000259" key="14">
    <source>
        <dbReference type="PROSITE" id="PS51085"/>
    </source>
</evidence>
<evidence type="ECO:0000256" key="7">
    <source>
        <dbReference type="ARBA" id="ARBA00022737"/>
    </source>
</evidence>
<feature type="domain" description="4Fe-4S His(Cys)3-ligated-type" evidence="16">
    <location>
        <begin position="76"/>
        <end position="115"/>
    </location>
</feature>
<feature type="domain" description="2Fe-2S ferredoxin-type" evidence="14">
    <location>
        <begin position="1"/>
        <end position="76"/>
    </location>
</feature>
<dbReference type="PANTHER" id="PTHR11615">
    <property type="entry name" value="NITRATE, FORMATE, IRON DEHYDROGENASE"/>
    <property type="match status" value="1"/>
</dbReference>
<dbReference type="PROSITE" id="PS51839">
    <property type="entry name" value="4FE4S_HC3"/>
    <property type="match status" value="1"/>
</dbReference>
<dbReference type="PROSITE" id="PS00641">
    <property type="entry name" value="COMPLEX1_75K_1"/>
    <property type="match status" value="1"/>
</dbReference>
<evidence type="ECO:0000256" key="10">
    <source>
        <dbReference type="ARBA" id="ARBA00023014"/>
    </source>
</evidence>
<dbReference type="FunFam" id="3.30.70.20:FF:000035">
    <property type="entry name" value="Iron hydrogenase 1"/>
    <property type="match status" value="1"/>
</dbReference>
<comment type="cofactor">
    <cofactor evidence="13">
        <name>[2Fe-2S] cluster</name>
        <dbReference type="ChEBI" id="CHEBI:190135"/>
    </cofactor>
</comment>
<dbReference type="InterPro" id="IPR017896">
    <property type="entry name" value="4Fe4S_Fe-S-bd"/>
</dbReference>
<evidence type="ECO:0000256" key="5">
    <source>
        <dbReference type="ARBA" id="ARBA00022714"/>
    </source>
</evidence>
<dbReference type="Pfam" id="PF10588">
    <property type="entry name" value="NADH-G_4Fe-4S_3"/>
    <property type="match status" value="1"/>
</dbReference>
<evidence type="ECO:0000256" key="11">
    <source>
        <dbReference type="ARBA" id="ARBA00023027"/>
    </source>
</evidence>
<dbReference type="InterPro" id="IPR000283">
    <property type="entry name" value="NADH_UbQ_OxRdtase_75kDa_su_CS"/>
</dbReference>
<evidence type="ECO:0000259" key="16">
    <source>
        <dbReference type="PROSITE" id="PS51839"/>
    </source>
</evidence>
<reference evidence="17 18" key="1">
    <citation type="submission" date="2010-11" db="EMBL/GenBank/DDBJ databases">
        <title>The complete genome of Thermotoga thermarum DSM 5069.</title>
        <authorList>
            <consortium name="US DOE Joint Genome Institute (JGI-PGF)"/>
            <person name="Lucas S."/>
            <person name="Copeland A."/>
            <person name="Lapidus A."/>
            <person name="Bruce D."/>
            <person name="Goodwin L."/>
            <person name="Pitluck S."/>
            <person name="Kyrpides N."/>
            <person name="Mavromatis K."/>
            <person name="Ivanova N."/>
            <person name="Zeytun A."/>
            <person name="Brettin T."/>
            <person name="Detter J.C."/>
            <person name="Tapia R."/>
            <person name="Han C."/>
            <person name="Land M."/>
            <person name="Hauser L."/>
            <person name="Markowitz V."/>
            <person name="Cheng J.-F."/>
            <person name="Hugenholtz P."/>
            <person name="Woyke T."/>
            <person name="Wu D."/>
            <person name="Spring S."/>
            <person name="Schroeder M."/>
            <person name="Brambilla E."/>
            <person name="Klenk H.-P."/>
            <person name="Eisen J.A."/>
        </authorList>
    </citation>
    <scope>NUCLEOTIDE SEQUENCE [LARGE SCALE GENOMIC DNA]</scope>
    <source>
        <strain evidence="17 18">DSM 5069</strain>
    </source>
</reference>
<dbReference type="InterPro" id="IPR036010">
    <property type="entry name" value="2Fe-2S_ferredoxin-like_sf"/>
</dbReference>
<evidence type="ECO:0000256" key="13">
    <source>
        <dbReference type="ARBA" id="ARBA00034078"/>
    </source>
</evidence>
<dbReference type="Pfam" id="PF02256">
    <property type="entry name" value="Fe_hyd_SSU"/>
    <property type="match status" value="1"/>
</dbReference>
<dbReference type="SMART" id="SM00902">
    <property type="entry name" value="Fe_hyd_SSU"/>
    <property type="match status" value="1"/>
</dbReference>
<dbReference type="KEGG" id="tta:Theth_0097"/>
<protein>
    <submittedName>
        <fullName evidence="17">Hydrogenase large subunit domain protein</fullName>
    </submittedName>
</protein>
<dbReference type="InterPro" id="IPR009016">
    <property type="entry name" value="Fe_hydrogenase"/>
</dbReference>
<name>F7YWS1_9THEM</name>
<dbReference type="InterPro" id="IPR003149">
    <property type="entry name" value="Fe_hydrogenase_ssu"/>
</dbReference>
<comment type="similarity">
    <text evidence="3">Belongs to the complex I 75 kDa subunit family.</text>
</comment>
<dbReference type="CDD" id="cd00207">
    <property type="entry name" value="fer2"/>
    <property type="match status" value="1"/>
</dbReference>
<dbReference type="Gene3D" id="3.40.50.1780">
    <property type="match status" value="1"/>
</dbReference>
<dbReference type="HOGENOM" id="CLU_018240_2_1_0"/>
<evidence type="ECO:0000256" key="1">
    <source>
        <dbReference type="ARBA" id="ARBA00001966"/>
    </source>
</evidence>
<dbReference type="AlphaFoldDB" id="F7YWS1"/>
<dbReference type="SUPFAM" id="SSF54862">
    <property type="entry name" value="4Fe-4S ferredoxins"/>
    <property type="match status" value="1"/>
</dbReference>
<dbReference type="RefSeq" id="WP_013931427.1">
    <property type="nucleotide sequence ID" value="NC_015707.1"/>
</dbReference>
<dbReference type="Gene3D" id="3.30.70.20">
    <property type="match status" value="1"/>
</dbReference>
<dbReference type="InterPro" id="IPR050340">
    <property type="entry name" value="Cytosolic_Fe-S_CAF"/>
</dbReference>
<feature type="domain" description="4Fe-4S ferredoxin-type" evidence="15">
    <location>
        <begin position="133"/>
        <end position="164"/>
    </location>
</feature>
<dbReference type="Pfam" id="PF02906">
    <property type="entry name" value="Fe_hyd_lg_C"/>
    <property type="match status" value="1"/>
</dbReference>
<dbReference type="FunFam" id="3.10.20.740:FF:000004">
    <property type="entry name" value="NADH-quinone oxidoreductase"/>
    <property type="match status" value="1"/>
</dbReference>
<dbReference type="Pfam" id="PF01257">
    <property type="entry name" value="2Fe-2S_thioredx"/>
    <property type="match status" value="1"/>
</dbReference>
<dbReference type="InterPro" id="IPR001041">
    <property type="entry name" value="2Fe-2S_ferredoxin-type"/>
</dbReference>
<keyword evidence="9" id="KW-0408">Iron</keyword>
<keyword evidence="8" id="KW-1278">Translocase</keyword>
<keyword evidence="7" id="KW-0677">Repeat</keyword>
<dbReference type="OrthoDB" id="9803192at2"/>
<evidence type="ECO:0000256" key="3">
    <source>
        <dbReference type="ARBA" id="ARBA00005404"/>
    </source>
</evidence>
<dbReference type="GO" id="GO:0042773">
    <property type="term" value="P:ATP synthesis coupled electron transport"/>
    <property type="evidence" value="ECO:0007669"/>
    <property type="project" value="InterPro"/>
</dbReference>
<dbReference type="GO" id="GO:0051539">
    <property type="term" value="F:4 iron, 4 sulfur cluster binding"/>
    <property type="evidence" value="ECO:0007669"/>
    <property type="project" value="UniProtKB-KW"/>
</dbReference>
<feature type="domain" description="4Fe-4S ferredoxin-type" evidence="15">
    <location>
        <begin position="177"/>
        <end position="206"/>
    </location>
</feature>
<dbReference type="SUPFAM" id="SSF52833">
    <property type="entry name" value="Thioredoxin-like"/>
    <property type="match status" value="1"/>
</dbReference>
<dbReference type="PROSITE" id="PS51379">
    <property type="entry name" value="4FE4S_FER_2"/>
    <property type="match status" value="2"/>
</dbReference>
<dbReference type="GO" id="GO:0016491">
    <property type="term" value="F:oxidoreductase activity"/>
    <property type="evidence" value="ECO:0007669"/>
    <property type="project" value="InterPro"/>
</dbReference>
<dbReference type="EMBL" id="CP002351">
    <property type="protein sequence ID" value="AEH50203.1"/>
    <property type="molecule type" value="Genomic_DNA"/>
</dbReference>
<dbReference type="STRING" id="688269.Theth_0097"/>
<keyword evidence="12" id="KW-0472">Membrane</keyword>
<evidence type="ECO:0000313" key="17">
    <source>
        <dbReference type="EMBL" id="AEH50203.1"/>
    </source>
</evidence>
<keyword evidence="6" id="KW-0479">Metal-binding</keyword>
<evidence type="ECO:0000256" key="8">
    <source>
        <dbReference type="ARBA" id="ARBA00022967"/>
    </source>
</evidence>
<accession>F7YWS1</accession>
<dbReference type="Pfam" id="PF13510">
    <property type="entry name" value="Fer2_4"/>
    <property type="match status" value="1"/>
</dbReference>
<dbReference type="InterPro" id="IPR017900">
    <property type="entry name" value="4Fe4S_Fe_S_CS"/>
</dbReference>
<dbReference type="Gene3D" id="3.10.20.740">
    <property type="match status" value="1"/>
</dbReference>
<dbReference type="CDD" id="cd02980">
    <property type="entry name" value="TRX_Fd_family"/>
    <property type="match status" value="1"/>
</dbReference>
<dbReference type="Proteomes" id="UP000006804">
    <property type="component" value="Chromosome"/>
</dbReference>
<dbReference type="GO" id="GO:0016020">
    <property type="term" value="C:membrane"/>
    <property type="evidence" value="ECO:0007669"/>
    <property type="project" value="UniProtKB-SubCell"/>
</dbReference>
<dbReference type="eggNOG" id="COG3383">
    <property type="taxonomic scope" value="Bacteria"/>
</dbReference>
<keyword evidence="18" id="KW-1185">Reference proteome</keyword>
<dbReference type="Gene3D" id="3.40.950.10">
    <property type="entry name" value="Fe-only Hydrogenase (Larger Subunit), Chain L, domain 3"/>
    <property type="match status" value="1"/>
</dbReference>
<dbReference type="GO" id="GO:0051537">
    <property type="term" value="F:2 iron, 2 sulfur cluster binding"/>
    <property type="evidence" value="ECO:0007669"/>
    <property type="project" value="UniProtKB-KW"/>
</dbReference>
<evidence type="ECO:0000256" key="6">
    <source>
        <dbReference type="ARBA" id="ARBA00022723"/>
    </source>
</evidence>
<dbReference type="GO" id="GO:0046872">
    <property type="term" value="F:metal ion binding"/>
    <property type="evidence" value="ECO:0007669"/>
    <property type="project" value="UniProtKB-KW"/>
</dbReference>
<sequence>MKIIVNGKEITVNNNARNLLEALREVGIEIPNLCYLSEASIFGACRMCLVEVDGNIVTACTTPLKEGMVVKTHTPEIYELRRAILELLLASHNRDCTTCERNGNCKLQKYAEEFGIREVRFEKLSKNNIIDYSSPIIRDNSKCILCGDCVRACEEIQGVAAIDFAYRGFEAQVVPAFEEKLANTECVFCGQCAAYCPTGALTFRNDVEKVYKALKEGKYVIGMIAPAVRSAIQEEFDLGDDYVTAGRLVSILKMVGFKKVFDVSFAADLVAYEEAHEFLERIEKGEKLPLFTSCCPAWVKFAEQFYPEYLSHISSVKSPQQALGTVIKKYYAKEIGVRLEDICLVSIMPCTAKKFEAEREEHAGIVDVVLTTRELALFIKSTGINIKTVEPMPFDRPYGLSSQGGISFGKVGGVLGSVVSVIESKGIVKNVTQQQLEKFVALTTVELNDGRKIYGIAVSGLGNTKKVIEKIKNEELKADIVEVMACSYGCIGGGGQPYPNDSRVREHRAKLHKAIVGTDVLISPTENYHMLELYNKYFEKPLSHEAHETLHTTYRHRKRVTETEIDILPLPLEEDEKISVKVCLGTSCYMKGSYDLLNTLISLADKEEWAKNLEIKGTFCFENCGKAPNVMVEDILIGEANLNKVIEAVKQIAKTKKQTV</sequence>
<dbReference type="PROSITE" id="PS00198">
    <property type="entry name" value="4FE4S_FER_1"/>
    <property type="match status" value="1"/>
</dbReference>
<dbReference type="GO" id="GO:0008137">
    <property type="term" value="F:NADH dehydrogenase (ubiquinone) activity"/>
    <property type="evidence" value="ECO:0007669"/>
    <property type="project" value="InterPro"/>
</dbReference>
<evidence type="ECO:0000256" key="9">
    <source>
        <dbReference type="ARBA" id="ARBA00023004"/>
    </source>
</evidence>
<evidence type="ECO:0000313" key="18">
    <source>
        <dbReference type="Proteomes" id="UP000006804"/>
    </source>
</evidence>
<dbReference type="Pfam" id="PF12838">
    <property type="entry name" value="Fer4_7"/>
    <property type="match status" value="1"/>
</dbReference>
<evidence type="ECO:0000256" key="4">
    <source>
        <dbReference type="ARBA" id="ARBA00022485"/>
    </source>
</evidence>
<dbReference type="InterPro" id="IPR036249">
    <property type="entry name" value="Thioredoxin-like_sf"/>
</dbReference>
<organism evidence="17 18">
    <name type="scientific">Pseudothermotoga thermarum DSM 5069</name>
    <dbReference type="NCBI Taxonomy" id="688269"/>
    <lineage>
        <taxon>Bacteria</taxon>
        <taxon>Thermotogati</taxon>
        <taxon>Thermotogota</taxon>
        <taxon>Thermotogae</taxon>
        <taxon>Thermotogales</taxon>
        <taxon>Thermotogaceae</taxon>
        <taxon>Pseudothermotoga</taxon>
    </lineage>
</organism>
<keyword evidence="11" id="KW-0520">NAD</keyword>
<keyword evidence="4" id="KW-0004">4Fe-4S</keyword>
<evidence type="ECO:0000259" key="15">
    <source>
        <dbReference type="PROSITE" id="PS51379"/>
    </source>
</evidence>
<dbReference type="PROSITE" id="PS51085">
    <property type="entry name" value="2FE2S_FER_2"/>
    <property type="match status" value="1"/>
</dbReference>
<comment type="cofactor">
    <cofactor evidence="1">
        <name>[4Fe-4S] cluster</name>
        <dbReference type="ChEBI" id="CHEBI:49883"/>
    </cofactor>
</comment>
<gene>
    <name evidence="17" type="ORF">Theth_0097</name>
</gene>
<evidence type="ECO:0000256" key="2">
    <source>
        <dbReference type="ARBA" id="ARBA00004370"/>
    </source>
</evidence>
<dbReference type="PATRIC" id="fig|688269.3.peg.98"/>
<dbReference type="SMART" id="SM00929">
    <property type="entry name" value="NADH-G_4Fe-4S_3"/>
    <property type="match status" value="1"/>
</dbReference>